<sequence length="477" mass="54635">MDSDLASSSSRGVQKGSWSSLFPNVSRDSACNLEWIDSETIGGATVVPRDIIDQGINLWKDYLVGFFVDKRMPFFLVKRTVEREWKLKGGLEIKTDGKLYYFKFGNLEERQRVFEGGPIFVVGRIMVIREWSEDVYEFKEHITSVPIWVRCYDVPMQLWSPKGLSFIGSKIGKPRCCDEITVKRERLDYARLCIEVPADTTYPTTLRFDMGNGKIAVVGVEYSWKPQVCTHCKVFGHMTRNCPHTTVWAPKQKTAEKEATQEVEKVTEGSNLQVAPLKETEEVHQIHLDATVNDKIGRGQSEGAASTNRYEAIAEYQEEEVNNPLAFVVREVEPILAVEECQEESLDAGFEEEVVPCSLVEGKQDMEEEEENTKQYKDEQHQFQLLCKDGQPEILAQEVPLKEVEVFKDHILKPKQTVTKVIKGKGIEKIRRILPSHRILFNIVREQGKSQQGPLEGAHFRLFPNVESCYMEYKRSQ</sequence>
<dbReference type="EMBL" id="KZ305025">
    <property type="protein sequence ID" value="PIA55374.1"/>
    <property type="molecule type" value="Genomic_DNA"/>
</dbReference>
<dbReference type="InParanoid" id="A0A2G5EHW3"/>
<dbReference type="GO" id="GO:0003676">
    <property type="term" value="F:nucleic acid binding"/>
    <property type="evidence" value="ECO:0007669"/>
    <property type="project" value="InterPro"/>
</dbReference>
<keyword evidence="3" id="KW-1185">Reference proteome</keyword>
<dbReference type="InterPro" id="IPR036875">
    <property type="entry name" value="Znf_CCHC_sf"/>
</dbReference>
<dbReference type="PANTHER" id="PTHR31286">
    <property type="entry name" value="GLYCINE-RICH CELL WALL STRUCTURAL PROTEIN 1.8-LIKE"/>
    <property type="match status" value="1"/>
</dbReference>
<dbReference type="SUPFAM" id="SSF57756">
    <property type="entry name" value="Retrovirus zinc finger-like domains"/>
    <property type="match status" value="1"/>
</dbReference>
<evidence type="ECO:0000313" key="3">
    <source>
        <dbReference type="Proteomes" id="UP000230069"/>
    </source>
</evidence>
<dbReference type="OrthoDB" id="1939300at2759"/>
<evidence type="ECO:0000313" key="2">
    <source>
        <dbReference type="EMBL" id="PIA55374.1"/>
    </source>
</evidence>
<organism evidence="2 3">
    <name type="scientific">Aquilegia coerulea</name>
    <name type="common">Rocky mountain columbine</name>
    <dbReference type="NCBI Taxonomy" id="218851"/>
    <lineage>
        <taxon>Eukaryota</taxon>
        <taxon>Viridiplantae</taxon>
        <taxon>Streptophyta</taxon>
        <taxon>Embryophyta</taxon>
        <taxon>Tracheophyta</taxon>
        <taxon>Spermatophyta</taxon>
        <taxon>Magnoliopsida</taxon>
        <taxon>Ranunculales</taxon>
        <taxon>Ranunculaceae</taxon>
        <taxon>Thalictroideae</taxon>
        <taxon>Aquilegia</taxon>
    </lineage>
</organism>
<dbReference type="Proteomes" id="UP000230069">
    <property type="component" value="Unassembled WGS sequence"/>
</dbReference>
<feature type="domain" description="DUF4283" evidence="1">
    <location>
        <begin position="57"/>
        <end position="134"/>
    </location>
</feature>
<accession>A0A2G5EHW3</accession>
<dbReference type="InterPro" id="IPR025558">
    <property type="entry name" value="DUF4283"/>
</dbReference>
<dbReference type="Pfam" id="PF14111">
    <property type="entry name" value="DUF4283"/>
    <property type="match status" value="1"/>
</dbReference>
<reference evidence="2 3" key="1">
    <citation type="submission" date="2017-09" db="EMBL/GenBank/DDBJ databases">
        <title>WGS assembly of Aquilegia coerulea Goldsmith.</title>
        <authorList>
            <person name="Hodges S."/>
            <person name="Kramer E."/>
            <person name="Nordborg M."/>
            <person name="Tomkins J."/>
            <person name="Borevitz J."/>
            <person name="Derieg N."/>
            <person name="Yan J."/>
            <person name="Mihaltcheva S."/>
            <person name="Hayes R.D."/>
            <person name="Rokhsar D."/>
        </authorList>
    </citation>
    <scope>NUCLEOTIDE SEQUENCE [LARGE SCALE GENOMIC DNA]</scope>
    <source>
        <strain evidence="3">cv. Goldsmith</strain>
    </source>
</reference>
<evidence type="ECO:0000259" key="1">
    <source>
        <dbReference type="Pfam" id="PF14111"/>
    </source>
</evidence>
<name>A0A2G5EHW3_AQUCA</name>
<protein>
    <recommendedName>
        <fullName evidence="1">DUF4283 domain-containing protein</fullName>
    </recommendedName>
</protein>
<gene>
    <name evidence="2" type="ORF">AQUCO_00800259v1</name>
</gene>
<dbReference type="AlphaFoldDB" id="A0A2G5EHW3"/>
<dbReference type="PANTHER" id="PTHR31286:SF180">
    <property type="entry name" value="OS10G0362600 PROTEIN"/>
    <property type="match status" value="1"/>
</dbReference>
<proteinExistence type="predicted"/>
<dbReference type="STRING" id="218851.A0A2G5EHW3"/>
<dbReference type="GO" id="GO:0008270">
    <property type="term" value="F:zinc ion binding"/>
    <property type="evidence" value="ECO:0007669"/>
    <property type="project" value="InterPro"/>
</dbReference>
<dbReference type="InterPro" id="IPR040256">
    <property type="entry name" value="At4g02000-like"/>
</dbReference>